<name>A0A5B7CA87_DAVIN</name>
<evidence type="ECO:0000313" key="2">
    <source>
        <dbReference type="EMBL" id="MPA77867.1"/>
    </source>
</evidence>
<sequence length="115" mass="13708">MCMNSSALNPYHPLYSGARRQQQSKRPKVRVHRLSRRRRLSKEAKEKARVGMLKRQMKIKNLKLYVENQSIIEENEKLRKKALLLHQENRALLSQLQKVSHPHNHFADHNNNNEH</sequence>
<gene>
    <name evidence="2" type="ORF">Din_047308</name>
</gene>
<proteinExistence type="predicted"/>
<feature type="region of interest" description="Disordered" evidence="1">
    <location>
        <begin position="1"/>
        <end position="49"/>
    </location>
</feature>
<accession>A0A5B7CA87</accession>
<evidence type="ECO:0000256" key="1">
    <source>
        <dbReference type="SAM" id="MobiDB-lite"/>
    </source>
</evidence>
<dbReference type="InterPro" id="IPR039312">
    <property type="entry name" value="ZPR"/>
</dbReference>
<dbReference type="PANTHER" id="PTHR33601:SF22">
    <property type="entry name" value="PROTEIN LITTLE ZIPPER 1"/>
    <property type="match status" value="1"/>
</dbReference>
<dbReference type="PANTHER" id="PTHR33601">
    <property type="entry name" value="PROTEIN LITTLE ZIPPER 4"/>
    <property type="match status" value="1"/>
</dbReference>
<dbReference type="EMBL" id="GHES01047308">
    <property type="protein sequence ID" value="MPA77867.1"/>
    <property type="molecule type" value="Transcribed_RNA"/>
</dbReference>
<feature type="compositionally biased region" description="Basic residues" evidence="1">
    <location>
        <begin position="22"/>
        <end position="40"/>
    </location>
</feature>
<reference evidence="2" key="1">
    <citation type="submission" date="2019-08" db="EMBL/GenBank/DDBJ databases">
        <title>Reference gene set and small RNA set construction with multiple tissues from Davidia involucrata Baill.</title>
        <authorList>
            <person name="Yang H."/>
            <person name="Zhou C."/>
            <person name="Li G."/>
            <person name="Wang J."/>
            <person name="Gao P."/>
            <person name="Wang M."/>
            <person name="Wang R."/>
            <person name="Zhao Y."/>
        </authorList>
    </citation>
    <scope>NUCLEOTIDE SEQUENCE</scope>
    <source>
        <tissue evidence="2">Mixed with DoveR01_LX</tissue>
    </source>
</reference>
<dbReference type="AlphaFoldDB" id="A0A5B7CA87"/>
<protein>
    <submittedName>
        <fullName evidence="2">Uncharacterized protein</fullName>
    </submittedName>
</protein>
<organism evidence="2">
    <name type="scientific">Davidia involucrata</name>
    <name type="common">Dove tree</name>
    <dbReference type="NCBI Taxonomy" id="16924"/>
    <lineage>
        <taxon>Eukaryota</taxon>
        <taxon>Viridiplantae</taxon>
        <taxon>Streptophyta</taxon>
        <taxon>Embryophyta</taxon>
        <taxon>Tracheophyta</taxon>
        <taxon>Spermatophyta</taxon>
        <taxon>Magnoliopsida</taxon>
        <taxon>eudicotyledons</taxon>
        <taxon>Gunneridae</taxon>
        <taxon>Pentapetalae</taxon>
        <taxon>asterids</taxon>
        <taxon>Cornales</taxon>
        <taxon>Nyssaceae</taxon>
        <taxon>Davidia</taxon>
    </lineage>
</organism>